<dbReference type="KEGG" id="snk:CP967_00005"/>
<proteinExistence type="predicted"/>
<dbReference type="EMBL" id="CP023702">
    <property type="protein sequence ID" value="QEU70562.1"/>
    <property type="molecule type" value="Genomic_DNA"/>
</dbReference>
<evidence type="ECO:0000256" key="1">
    <source>
        <dbReference type="SAM" id="MobiDB-lite"/>
    </source>
</evidence>
<evidence type="ECO:0000313" key="3">
    <source>
        <dbReference type="Proteomes" id="UP000326178"/>
    </source>
</evidence>
<organism evidence="2 3">
    <name type="scientific">Streptomyces nitrosporeus</name>
    <dbReference type="NCBI Taxonomy" id="28894"/>
    <lineage>
        <taxon>Bacteria</taxon>
        <taxon>Bacillati</taxon>
        <taxon>Actinomycetota</taxon>
        <taxon>Actinomycetes</taxon>
        <taxon>Kitasatosporales</taxon>
        <taxon>Streptomycetaceae</taxon>
        <taxon>Streptomyces</taxon>
    </lineage>
</organism>
<dbReference type="Proteomes" id="UP000326178">
    <property type="component" value="Chromosome"/>
</dbReference>
<accession>A0A5J6F338</accession>
<name>A0A5J6F338_9ACTN</name>
<dbReference type="AlphaFoldDB" id="A0A5J6F338"/>
<evidence type="ECO:0000313" key="2">
    <source>
        <dbReference type="EMBL" id="QEU70562.1"/>
    </source>
</evidence>
<dbReference type="RefSeq" id="WP_150485923.1">
    <property type="nucleotide sequence ID" value="NZ_BMUV01000052.1"/>
</dbReference>
<keyword evidence="3" id="KW-1185">Reference proteome</keyword>
<protein>
    <submittedName>
        <fullName evidence="2">Uncharacterized protein</fullName>
    </submittedName>
</protein>
<feature type="region of interest" description="Disordered" evidence="1">
    <location>
        <begin position="1"/>
        <end position="63"/>
    </location>
</feature>
<gene>
    <name evidence="2" type="ORF">CP967_00005</name>
</gene>
<sequence>MTTRHPRGTDPAPATDNPGLSPDPDAVPHAVPTTEHPDGTTAATPTLRPAGRRPLNTDPTTAG</sequence>
<reference evidence="2 3" key="1">
    <citation type="submission" date="2017-09" db="EMBL/GenBank/DDBJ databases">
        <authorList>
            <person name="Lee N."/>
            <person name="Cho B.-K."/>
        </authorList>
    </citation>
    <scope>NUCLEOTIDE SEQUENCE [LARGE SCALE GENOMIC DNA]</scope>
    <source>
        <strain evidence="2 3">ATCC 12769</strain>
    </source>
</reference>